<keyword evidence="3" id="KW-1185">Reference proteome</keyword>
<dbReference type="SUPFAM" id="SSF53850">
    <property type="entry name" value="Periplasmic binding protein-like II"/>
    <property type="match status" value="1"/>
</dbReference>
<dbReference type="PROSITE" id="PS51257">
    <property type="entry name" value="PROKAR_LIPOPROTEIN"/>
    <property type="match status" value="1"/>
</dbReference>
<name>A0ABW3H3V7_9SPHN</name>
<proteinExistence type="predicted"/>
<evidence type="ECO:0000259" key="1">
    <source>
        <dbReference type="Pfam" id="PF09084"/>
    </source>
</evidence>
<reference evidence="3" key="1">
    <citation type="journal article" date="2019" name="Int. J. Syst. Evol. Microbiol.">
        <title>The Global Catalogue of Microorganisms (GCM) 10K type strain sequencing project: providing services to taxonomists for standard genome sequencing and annotation.</title>
        <authorList>
            <consortium name="The Broad Institute Genomics Platform"/>
            <consortium name="The Broad Institute Genome Sequencing Center for Infectious Disease"/>
            <person name="Wu L."/>
            <person name="Ma J."/>
        </authorList>
    </citation>
    <scope>NUCLEOTIDE SEQUENCE [LARGE SCALE GENOMIC DNA]</scope>
    <source>
        <strain evidence="3">CCUG 62982</strain>
    </source>
</reference>
<evidence type="ECO:0000313" key="2">
    <source>
        <dbReference type="EMBL" id="MFD0945914.1"/>
    </source>
</evidence>
<dbReference type="InterPro" id="IPR015168">
    <property type="entry name" value="SsuA/THI5"/>
</dbReference>
<dbReference type="EMBL" id="JBHTJG010000002">
    <property type="protein sequence ID" value="MFD0945914.1"/>
    <property type="molecule type" value="Genomic_DNA"/>
</dbReference>
<sequence>MLKLLGDYRRMFVIAAAGLAAAGCAGSQSRVETPAAAPMPPVSVHGNIQTFEIAPVLLAAEKFYPGPATVKMGGIPNLLGAEPIPGYGSPGVADVATHAETQILRYSLKRPDLRVILTVSEGIYGIVGRKSAGIKSVADLKGKRIATVPPTSAGYFLHNMLKSAGLTEADVTLVPVSPLGDMPKALAEGRVDAIAIWEPMSADAEALLGDDAIVFPGKGIYREIFGLNTIQANLDNPEERKKIVAFVRAVIQASAALRSDPAEAQGLLVKYGGHTPEQAKRSWKHQRYPAMLVPDLLDVLVEEEKWLAIQDKRTPRSREELAKLIDTSVYKEAMAK</sequence>
<dbReference type="RefSeq" id="WP_264943537.1">
    <property type="nucleotide sequence ID" value="NZ_JAPDRA010000002.1"/>
</dbReference>
<dbReference type="Pfam" id="PF09084">
    <property type="entry name" value="NMT1"/>
    <property type="match status" value="1"/>
</dbReference>
<comment type="caution">
    <text evidence="2">The sequence shown here is derived from an EMBL/GenBank/DDBJ whole genome shotgun (WGS) entry which is preliminary data.</text>
</comment>
<dbReference type="PANTHER" id="PTHR30024">
    <property type="entry name" value="ALIPHATIC SULFONATES-BINDING PROTEIN-RELATED"/>
    <property type="match status" value="1"/>
</dbReference>
<protein>
    <submittedName>
        <fullName evidence="2">ABC transporter substrate-binding protein</fullName>
    </submittedName>
</protein>
<dbReference type="PANTHER" id="PTHR30024:SF42">
    <property type="entry name" value="ALIPHATIC SULFONATES-BINDING PROTEIN-RELATED"/>
    <property type="match status" value="1"/>
</dbReference>
<dbReference type="Gene3D" id="3.40.190.10">
    <property type="entry name" value="Periplasmic binding protein-like II"/>
    <property type="match status" value="2"/>
</dbReference>
<evidence type="ECO:0000313" key="3">
    <source>
        <dbReference type="Proteomes" id="UP001596977"/>
    </source>
</evidence>
<dbReference type="Proteomes" id="UP001596977">
    <property type="component" value="Unassembled WGS sequence"/>
</dbReference>
<accession>A0ABW3H3V7</accession>
<feature type="domain" description="SsuA/THI5-like" evidence="1">
    <location>
        <begin position="91"/>
        <end position="264"/>
    </location>
</feature>
<gene>
    <name evidence="2" type="ORF">ACFQ1E_06145</name>
</gene>
<organism evidence="2 3">
    <name type="scientific">Sphingomonas canadensis</name>
    <dbReference type="NCBI Taxonomy" id="1219257"/>
    <lineage>
        <taxon>Bacteria</taxon>
        <taxon>Pseudomonadati</taxon>
        <taxon>Pseudomonadota</taxon>
        <taxon>Alphaproteobacteria</taxon>
        <taxon>Sphingomonadales</taxon>
        <taxon>Sphingomonadaceae</taxon>
        <taxon>Sphingomonas</taxon>
    </lineage>
</organism>